<dbReference type="EnsemblMetazoa" id="PPA29311.1">
    <property type="protein sequence ID" value="PPA29311.1"/>
    <property type="gene ID" value="WBGene00118865"/>
</dbReference>
<dbReference type="PANTHER" id="PTHR31627">
    <property type="entry name" value="SERPENTINE RECEPTOR CLASS GAMMA-RELATED"/>
    <property type="match status" value="1"/>
</dbReference>
<dbReference type="InterPro" id="IPR051119">
    <property type="entry name" value="Nematode_SR-like"/>
</dbReference>
<accession>A0A8R1YPD7</accession>
<evidence type="ECO:0000313" key="1">
    <source>
        <dbReference type="EnsemblMetazoa" id="PPA29311.1"/>
    </source>
</evidence>
<sequence length="1520" mass="172717">MRAMVVFDLCETVLITIFLAFTIPFTCVVYWKLAFIPPFSENFTFKLIIVDGSTALLSAVSYLVSFQLCSYPFMQEFYVFIQENRLATAVAIINTLFSKMSLHSALFIALNRLKAVLSQRQKGNDSFFFYISMISSITLTLPAIIDLCTVTTTSYNLIDFGNFSFVVPGTKSTDKTLQVVSHVMAIIISLLTFIVNIILVVFITKERRLFAKAEHRKFNVEIGLAVTSVVSYVFYMMYFINGLLARYGGILFSAGAQYLFLGLSSLTPFWCLIMFTPSIRRLAFNKKDEVTVVSIALTNSTLLVVSTPIACVVYWKLIFVSPFAENFTFKLIVLNGVTSLLSGVAYLISFQLCSYSFMFGFYEFVHDNNLTTAVAIINTFFKKMSLHSALFVALNRLKTVLALRHKGASGTTSFPIGFNDVLFFIISMICSLILTLPATIDLCAFSTSKYILIEKKIAIPSTETVDETLRTISSVLSIVVSLATFVINIILVVYIVKERQRYGRSDNRKYDVEIGLMVTSVVSYIFYMLFFVNGMLAQNFKILFSAISQFLFLGLSSLTPFWCLIMFTPSIRRLVINKNCEISAVWFHVFTPPLPQIKIIYTVYSATVTTTQSVREVNVTISRAHKHNSLERCNNMNYAEKLNFRQSVDLNIRRGVVWYARDSRIRSLRDCNDHYIAHRYYSVRLRCLLETPSRLSLIGMNGTTALLSGVGYLISFQLCSYEFMHDFYLFVQHNNLSSGVAIFNKFFKQMSLHSALFVALNRLKTMMSLQQKGNDRAFFFISIISSLILTLPAIIDLCTFTASSYQFLEFGTHKFIIPALIRLSKFSEIIRMITKISEATSMVVSLGTLVVNVVLVVYLVKERQKFERMENRKFNLEIGLLFTSVVSYIFYMLFVVKTMVAAYGKVSFAAGAQFLFLGLSSLTPFWCLIIFTPSIRRFALPKMNEVFAVEKLRAMNAMLVFDLCETILITLLLILTIPFACVIYWKLLVVPPFAENFTFKLIVFNGATALLNGVAYLLSFQLTSYPFMLAFYEFVKYNNLSTTVAIINRFFNEMSLYTALFVALNRLKTVLTARMKGNDSIFFFISIIGSLVLTLPTIIDLVTFTTSDYTIEKIPWKNSTLIIVFPTSKTSGSEIPSRISNTLSIVMSLATLVVNVILVVYLIKERQKFAQPEYRKFNVEIRLMITSVVSYIFYMLFSINTFVASMWRVPFAAGAQFLFLGLSALTPFWCLIIFTPSIRRLVLNKNAEVSVLTKNEEARVVRNTVLITVLLTVTIPFACFIYWKLFVVSPFADNFTFKLIVFNLGTPIPHIRCDILDCLSIVFVSVHVYFYDFVRNINLSTSFSIVNTLFNKMSLHSALFVALNRLKTVLSVRQKGVSQLPAIIDLAVFTASYYETFEYLHIKFVIPRSPRNDETLFTISNAITIGVSLVTLIVNIILVVYIVKERQNFERPENRKFNVEVGLMVTIVLVAKYWEVPFSAGAQFLFLGLSSLTPFWCLIVFTPSIRRLVLTKKDEVTVVK</sequence>
<protein>
    <submittedName>
        <fullName evidence="1">G protein-coupled receptor</fullName>
    </submittedName>
</protein>
<name>A0A2A6CNB2_PRIPA</name>
<dbReference type="PANTHER" id="PTHR31627:SF42">
    <property type="entry name" value="G_PROTEIN_RECEP_F1_2 DOMAIN-CONTAINING PROTEIN-RELATED"/>
    <property type="match status" value="1"/>
</dbReference>
<evidence type="ECO:0000313" key="2">
    <source>
        <dbReference type="Proteomes" id="UP000005239"/>
    </source>
</evidence>
<reference evidence="2" key="1">
    <citation type="journal article" date="2008" name="Nat. Genet.">
        <title>The Pristionchus pacificus genome provides a unique perspective on nematode lifestyle and parasitism.</title>
        <authorList>
            <person name="Dieterich C."/>
            <person name="Clifton S.W."/>
            <person name="Schuster L.N."/>
            <person name="Chinwalla A."/>
            <person name="Delehaunty K."/>
            <person name="Dinkelacker I."/>
            <person name="Fulton L."/>
            <person name="Fulton R."/>
            <person name="Godfrey J."/>
            <person name="Minx P."/>
            <person name="Mitreva M."/>
            <person name="Roeseler W."/>
            <person name="Tian H."/>
            <person name="Witte H."/>
            <person name="Yang S.P."/>
            <person name="Wilson R.K."/>
            <person name="Sommer R.J."/>
        </authorList>
    </citation>
    <scope>NUCLEOTIDE SEQUENCE [LARGE SCALE GENOMIC DNA]</scope>
    <source>
        <strain evidence="2">PS312</strain>
    </source>
</reference>
<accession>A0A2A6CNB2</accession>
<proteinExistence type="predicted"/>
<dbReference type="Pfam" id="PF10323">
    <property type="entry name" value="7TM_GPCR_Srv"/>
    <property type="match status" value="1"/>
</dbReference>
<keyword evidence="2" id="KW-1185">Reference proteome</keyword>
<gene>
    <name evidence="1" type="primary">WBGene00118865</name>
</gene>
<dbReference type="Proteomes" id="UP000005239">
    <property type="component" value="Unassembled WGS sequence"/>
</dbReference>
<dbReference type="InterPro" id="IPR019426">
    <property type="entry name" value="7TM_GPCR_serpentine_rcpt_Srv"/>
</dbReference>
<organism evidence="1 2">
    <name type="scientific">Pristionchus pacificus</name>
    <name type="common">Parasitic nematode worm</name>
    <dbReference type="NCBI Taxonomy" id="54126"/>
    <lineage>
        <taxon>Eukaryota</taxon>
        <taxon>Metazoa</taxon>
        <taxon>Ecdysozoa</taxon>
        <taxon>Nematoda</taxon>
        <taxon>Chromadorea</taxon>
        <taxon>Rhabditida</taxon>
        <taxon>Rhabditina</taxon>
        <taxon>Diplogasteromorpha</taxon>
        <taxon>Diplogasteroidea</taxon>
        <taxon>Neodiplogasteridae</taxon>
        <taxon>Pristionchus</taxon>
    </lineage>
</organism>
<reference evidence="1" key="2">
    <citation type="submission" date="2022-06" db="UniProtKB">
        <authorList>
            <consortium name="EnsemblMetazoa"/>
        </authorList>
    </citation>
    <scope>IDENTIFICATION</scope>
    <source>
        <strain evidence="1">PS312</strain>
    </source>
</reference>